<keyword evidence="1" id="KW-0812">Transmembrane</keyword>
<dbReference type="EMBL" id="AFBI03000023">
    <property type="protein sequence ID" value="EJW04121.1"/>
    <property type="molecule type" value="Genomic_DNA"/>
</dbReference>
<gene>
    <name evidence="2" type="ORF">EDEG_01601</name>
</gene>
<sequence length="113" mass="12962">MTNNFHTETLYPTSPSLTLLNCVACLLTHLPSSVSTRYTSPYSLFITLPDSKKFASILHYLFIFRNKTLSLILNIFNHLPFFANSRLYFSLCSITFLRFSFFIASFGVHPIPL</sequence>
<dbReference type="Proteomes" id="UP000003163">
    <property type="component" value="Unassembled WGS sequence"/>
</dbReference>
<dbReference type="AlphaFoldDB" id="J9D8P7"/>
<evidence type="ECO:0000313" key="3">
    <source>
        <dbReference type="Proteomes" id="UP000003163"/>
    </source>
</evidence>
<evidence type="ECO:0000313" key="2">
    <source>
        <dbReference type="EMBL" id="EJW04121.1"/>
    </source>
</evidence>
<proteinExistence type="predicted"/>
<evidence type="ECO:0000256" key="1">
    <source>
        <dbReference type="SAM" id="Phobius"/>
    </source>
</evidence>
<name>J9D8P7_EDHAE</name>
<keyword evidence="1" id="KW-1133">Transmembrane helix</keyword>
<feature type="transmembrane region" description="Helical" evidence="1">
    <location>
        <begin position="88"/>
        <end position="108"/>
    </location>
</feature>
<protein>
    <submittedName>
        <fullName evidence="2">Uncharacterized protein</fullName>
    </submittedName>
</protein>
<accession>J9D8P7</accession>
<keyword evidence="1" id="KW-0472">Membrane</keyword>
<dbReference type="HOGENOM" id="CLU_2133471_0_0_1"/>
<comment type="caution">
    <text evidence="2">The sequence shown here is derived from an EMBL/GenBank/DDBJ whole genome shotgun (WGS) entry which is preliminary data.</text>
</comment>
<keyword evidence="3" id="KW-1185">Reference proteome</keyword>
<dbReference type="VEuPathDB" id="MicrosporidiaDB:EDEG_01601"/>
<reference evidence="2 3" key="1">
    <citation type="submission" date="2011-08" db="EMBL/GenBank/DDBJ databases">
        <authorList>
            <person name="Liu Z.J."/>
            <person name="Shi F.L."/>
            <person name="Lu J.Q."/>
            <person name="Li M."/>
            <person name="Wang Z.L."/>
        </authorList>
    </citation>
    <scope>NUCLEOTIDE SEQUENCE [LARGE SCALE GENOMIC DNA]</scope>
    <source>
        <strain evidence="2 3">USNM 41457</strain>
    </source>
</reference>
<organism evidence="2 3">
    <name type="scientific">Edhazardia aedis (strain USNM 41457)</name>
    <name type="common">Microsporidian parasite</name>
    <dbReference type="NCBI Taxonomy" id="1003232"/>
    <lineage>
        <taxon>Eukaryota</taxon>
        <taxon>Fungi</taxon>
        <taxon>Fungi incertae sedis</taxon>
        <taxon>Microsporidia</taxon>
        <taxon>Edhazardia</taxon>
    </lineage>
</organism>
<dbReference type="InParanoid" id="J9D8P7"/>
<reference evidence="3" key="2">
    <citation type="submission" date="2015-07" db="EMBL/GenBank/DDBJ databases">
        <title>Contrasting host-pathogen interactions and genome evolution in two generalist and specialist microsporidian pathogens of mosquitoes.</title>
        <authorList>
            <consortium name="The Broad Institute Genomics Platform"/>
            <consortium name="The Broad Institute Genome Sequencing Center for Infectious Disease"/>
            <person name="Cuomo C.A."/>
            <person name="Sanscrainte N.D."/>
            <person name="Goldberg J.M."/>
            <person name="Heiman D."/>
            <person name="Young S."/>
            <person name="Zeng Q."/>
            <person name="Becnel J.J."/>
            <person name="Birren B.W."/>
        </authorList>
    </citation>
    <scope>NUCLEOTIDE SEQUENCE [LARGE SCALE GENOMIC DNA]</scope>
    <source>
        <strain evidence="3">USNM 41457</strain>
    </source>
</reference>